<dbReference type="RefSeq" id="XP_006817917.1">
    <property type="nucleotide sequence ID" value="XM_006817854.1"/>
</dbReference>
<protein>
    <submittedName>
        <fullName evidence="9">Delta-like protein C-like</fullName>
    </submittedName>
</protein>
<proteinExistence type="predicted"/>
<dbReference type="Gene3D" id="2.10.25.10">
    <property type="entry name" value="Laminin"/>
    <property type="match status" value="5"/>
</dbReference>
<keyword evidence="1 5" id="KW-0245">EGF-like domain</keyword>
<dbReference type="PROSITE" id="PS01186">
    <property type="entry name" value="EGF_2"/>
    <property type="match status" value="3"/>
</dbReference>
<organism evidence="8 9">
    <name type="scientific">Saccoglossus kowalevskii</name>
    <name type="common">Acorn worm</name>
    <dbReference type="NCBI Taxonomy" id="10224"/>
    <lineage>
        <taxon>Eukaryota</taxon>
        <taxon>Metazoa</taxon>
        <taxon>Hemichordata</taxon>
        <taxon>Enteropneusta</taxon>
        <taxon>Harrimaniidae</taxon>
        <taxon>Saccoglossus</taxon>
    </lineage>
</organism>
<dbReference type="InterPro" id="IPR018097">
    <property type="entry name" value="EGF_Ca-bd_CS"/>
</dbReference>
<evidence type="ECO:0000313" key="8">
    <source>
        <dbReference type="Proteomes" id="UP000694865"/>
    </source>
</evidence>
<dbReference type="PROSITE" id="PS00022">
    <property type="entry name" value="EGF_1"/>
    <property type="match status" value="5"/>
</dbReference>
<dbReference type="InterPro" id="IPR000742">
    <property type="entry name" value="EGF"/>
</dbReference>
<feature type="transmembrane region" description="Helical" evidence="6">
    <location>
        <begin position="199"/>
        <end position="218"/>
    </location>
</feature>
<keyword evidence="6" id="KW-0472">Membrane</keyword>
<feature type="disulfide bond" evidence="5">
    <location>
        <begin position="140"/>
        <end position="149"/>
    </location>
</feature>
<feature type="disulfide bond" evidence="5">
    <location>
        <begin position="57"/>
        <end position="66"/>
    </location>
</feature>
<evidence type="ECO:0000256" key="5">
    <source>
        <dbReference type="PROSITE-ProRule" id="PRU00076"/>
    </source>
</evidence>
<dbReference type="SMART" id="SM00181">
    <property type="entry name" value="EGF"/>
    <property type="match status" value="5"/>
</dbReference>
<dbReference type="InterPro" id="IPR000152">
    <property type="entry name" value="EGF-type_Asp/Asn_hydroxyl_site"/>
</dbReference>
<dbReference type="InterPro" id="IPR013032">
    <property type="entry name" value="EGF-like_CS"/>
</dbReference>
<keyword evidence="4 5" id="KW-1015">Disulfide bond</keyword>
<keyword evidence="8" id="KW-1185">Reference proteome</keyword>
<feature type="domain" description="EGF-like" evidence="7">
    <location>
        <begin position="114"/>
        <end position="150"/>
    </location>
</feature>
<feature type="disulfide bond" evidence="5">
    <location>
        <begin position="17"/>
        <end position="26"/>
    </location>
</feature>
<evidence type="ECO:0000256" key="6">
    <source>
        <dbReference type="SAM" id="Phobius"/>
    </source>
</evidence>
<feature type="domain" description="EGF-like" evidence="7">
    <location>
        <begin position="30"/>
        <end position="67"/>
    </location>
</feature>
<dbReference type="InterPro" id="IPR051022">
    <property type="entry name" value="Notch_Cell-Fate_Det"/>
</dbReference>
<dbReference type="PANTHER" id="PTHR24049:SF22">
    <property type="entry name" value="DROSOPHILA CRUMBS HOMOLOG"/>
    <property type="match status" value="1"/>
</dbReference>
<dbReference type="PANTHER" id="PTHR24049">
    <property type="entry name" value="CRUMBS FAMILY MEMBER"/>
    <property type="match status" value="1"/>
</dbReference>
<dbReference type="CDD" id="cd00054">
    <property type="entry name" value="EGF_CA"/>
    <property type="match status" value="2"/>
</dbReference>
<feature type="domain" description="EGF-like" evidence="7">
    <location>
        <begin position="152"/>
        <end position="188"/>
    </location>
</feature>
<dbReference type="Proteomes" id="UP000694865">
    <property type="component" value="Unplaced"/>
</dbReference>
<feature type="disulfide bond" evidence="5">
    <location>
        <begin position="178"/>
        <end position="187"/>
    </location>
</feature>
<evidence type="ECO:0000256" key="4">
    <source>
        <dbReference type="ARBA" id="ARBA00023157"/>
    </source>
</evidence>
<feature type="domain" description="EGF-like" evidence="7">
    <location>
        <begin position="71"/>
        <end position="110"/>
    </location>
</feature>
<gene>
    <name evidence="9" type="primary">LOC102805654</name>
</gene>
<evidence type="ECO:0000256" key="1">
    <source>
        <dbReference type="ARBA" id="ARBA00022536"/>
    </source>
</evidence>
<evidence type="ECO:0000313" key="9">
    <source>
        <dbReference type="RefSeq" id="XP_006817917.1"/>
    </source>
</evidence>
<keyword evidence="6" id="KW-0812">Transmembrane</keyword>
<dbReference type="PROSITE" id="PS50026">
    <property type="entry name" value="EGF_3"/>
    <property type="match status" value="5"/>
</dbReference>
<dbReference type="InterPro" id="IPR001881">
    <property type="entry name" value="EGF-like_Ca-bd_dom"/>
</dbReference>
<dbReference type="Pfam" id="PF12661">
    <property type="entry name" value="hEGF"/>
    <property type="match status" value="2"/>
</dbReference>
<evidence type="ECO:0000256" key="2">
    <source>
        <dbReference type="ARBA" id="ARBA00022729"/>
    </source>
</evidence>
<comment type="caution">
    <text evidence="5">Lacks conserved residue(s) required for the propagation of feature annotation.</text>
</comment>
<feature type="domain" description="EGF-like" evidence="7">
    <location>
        <begin position="1"/>
        <end position="27"/>
    </location>
</feature>
<dbReference type="GeneID" id="102805654"/>
<dbReference type="Pfam" id="PF00008">
    <property type="entry name" value="EGF"/>
    <property type="match status" value="2"/>
</dbReference>
<name>A0ABM0MD26_SACKO</name>
<dbReference type="PRINTS" id="PR00010">
    <property type="entry name" value="EGFBLOOD"/>
</dbReference>
<reference evidence="9" key="1">
    <citation type="submission" date="2025-08" db="UniProtKB">
        <authorList>
            <consortium name="RefSeq"/>
        </authorList>
    </citation>
    <scope>IDENTIFICATION</scope>
    <source>
        <tissue evidence="9">Testes</tissue>
    </source>
</reference>
<evidence type="ECO:0000256" key="3">
    <source>
        <dbReference type="ARBA" id="ARBA00022737"/>
    </source>
</evidence>
<dbReference type="SMART" id="SM00179">
    <property type="entry name" value="EGF_CA"/>
    <property type="match status" value="2"/>
</dbReference>
<keyword evidence="6" id="KW-1133">Transmembrane helix</keyword>
<evidence type="ECO:0000259" key="7">
    <source>
        <dbReference type="PROSITE" id="PS50026"/>
    </source>
</evidence>
<keyword evidence="3" id="KW-0677">Repeat</keyword>
<dbReference type="PROSITE" id="PS00010">
    <property type="entry name" value="ASX_HYDROXYL"/>
    <property type="match status" value="1"/>
</dbReference>
<sequence length="219" mass="23052">MNGGTCGTTGTVYTCSCPTGWGGTNCNIYVASGCVSNTCLNAGVCYVQENGEHVCVCQDGFKGSNCETVANPAVCTADTCKHNGACHAVGDETLTYLCKCSPEWRGTNCEISVLIPPCDSNPCQNDGTCAETSEGFSCICREGYGGTACETDINECLSDPCQNGGSCYDKTFGYTCICSDMYTGPHCEDEYAYLSGSPIAVHSPGVMLISFILITIFLR</sequence>
<keyword evidence="2" id="KW-0732">Signal</keyword>
<dbReference type="SUPFAM" id="SSF57196">
    <property type="entry name" value="EGF/Laminin"/>
    <property type="match status" value="4"/>
</dbReference>
<dbReference type="PROSITE" id="PS01187">
    <property type="entry name" value="EGF_CA"/>
    <property type="match status" value="1"/>
</dbReference>
<feature type="disulfide bond" evidence="5">
    <location>
        <begin position="100"/>
        <end position="109"/>
    </location>
</feature>
<accession>A0ABM0MD26</accession>